<sequence>MTSSQHLYTWFADSAARFGDRRALETGAEHLTYTELRALCEGIAAGLLADLGAVPRRAGLMTGRGVLAYASYLALQRLGSTVVPLSPGAPSERNRRIAETAGLDVVVGPPGPAEVAGVPWHVPAPGGGPVTALPKEPAGGPDDPAYLLFTSGSTGVPKGVPVSHRNVSAYLGHVTGAFGTGPDSRLSGTFDLTFDLSVFDMFTAWGSGAALVVPAARDLLTPVRWAAGRDLTHWFSVPSVVSLAHRMRELRPGRLPTLRWSLFCGEPLTRQQAEWWARAAPASTLANLYGPTELTISCTAYVLPADPGLWPLTGNDTVPIGELHPGLEHLVLDERGRPATTGELVVRGAQRFAGYLDRAENSGRFVAPDPADGAVGGAGGPDLTEGHWYRTGDRVTREDGRLVHLGRLDQQVKVNGYRVELGEVEAALRARPGVTDAVVVALSQPGGDTVLRAACSAVAADADALLAELRTRLPSYMVPRSVTVLDRLPLNANGKLDRTAVAGIVADLRP</sequence>
<protein>
    <submittedName>
        <fullName evidence="3">D-alanine--poly(Phosphoribitol) ligase</fullName>
    </submittedName>
</protein>
<dbReference type="InterPro" id="IPR020845">
    <property type="entry name" value="AMP-binding_CS"/>
</dbReference>
<dbReference type="InterPro" id="IPR045851">
    <property type="entry name" value="AMP-bd_C_sf"/>
</dbReference>
<dbReference type="InterPro" id="IPR042099">
    <property type="entry name" value="ANL_N_sf"/>
</dbReference>
<evidence type="ECO:0000259" key="1">
    <source>
        <dbReference type="Pfam" id="PF00501"/>
    </source>
</evidence>
<dbReference type="PROSITE" id="PS00455">
    <property type="entry name" value="AMP_BINDING"/>
    <property type="match status" value="1"/>
</dbReference>
<organism evidence="3 4">
    <name type="scientific">Streptomyces shenzhenensis</name>
    <dbReference type="NCBI Taxonomy" id="943815"/>
    <lineage>
        <taxon>Bacteria</taxon>
        <taxon>Bacillati</taxon>
        <taxon>Actinomycetota</taxon>
        <taxon>Actinomycetes</taxon>
        <taxon>Kitasatosporales</taxon>
        <taxon>Streptomycetaceae</taxon>
        <taxon>Streptomyces</taxon>
    </lineage>
</organism>
<evidence type="ECO:0000259" key="2">
    <source>
        <dbReference type="Pfam" id="PF13193"/>
    </source>
</evidence>
<dbReference type="GO" id="GO:0044550">
    <property type="term" value="P:secondary metabolite biosynthetic process"/>
    <property type="evidence" value="ECO:0007669"/>
    <property type="project" value="TreeGrafter"/>
</dbReference>
<dbReference type="EMBL" id="PENI01000016">
    <property type="protein sequence ID" value="RMB83423.1"/>
    <property type="molecule type" value="Genomic_DNA"/>
</dbReference>
<dbReference type="AlphaFoldDB" id="A0A3M0I9I0"/>
<dbReference type="Gene3D" id="3.30.300.30">
    <property type="match status" value="1"/>
</dbReference>
<dbReference type="OrthoDB" id="2472181at2"/>
<dbReference type="SUPFAM" id="SSF56801">
    <property type="entry name" value="Acetyl-CoA synthetase-like"/>
    <property type="match status" value="1"/>
</dbReference>
<name>A0A3M0I9I0_9ACTN</name>
<dbReference type="InterPro" id="IPR025110">
    <property type="entry name" value="AMP-bd_C"/>
</dbReference>
<dbReference type="RefSeq" id="WP_121891778.1">
    <property type="nucleotide sequence ID" value="NZ_PENI01000016.1"/>
</dbReference>
<dbReference type="PANTHER" id="PTHR45527">
    <property type="entry name" value="NONRIBOSOMAL PEPTIDE SYNTHETASE"/>
    <property type="match status" value="1"/>
</dbReference>
<dbReference type="PANTHER" id="PTHR45527:SF1">
    <property type="entry name" value="FATTY ACID SYNTHASE"/>
    <property type="match status" value="1"/>
</dbReference>
<gene>
    <name evidence="3" type="ORF">CTZ28_23990</name>
</gene>
<dbReference type="GO" id="GO:0031177">
    <property type="term" value="F:phosphopantetheine binding"/>
    <property type="evidence" value="ECO:0007669"/>
    <property type="project" value="TreeGrafter"/>
</dbReference>
<proteinExistence type="predicted"/>
<evidence type="ECO:0000313" key="3">
    <source>
        <dbReference type="EMBL" id="RMB83423.1"/>
    </source>
</evidence>
<keyword evidence="4" id="KW-1185">Reference proteome</keyword>
<dbReference type="Proteomes" id="UP000270471">
    <property type="component" value="Unassembled WGS sequence"/>
</dbReference>
<comment type="caution">
    <text evidence="3">The sequence shown here is derived from an EMBL/GenBank/DDBJ whole genome shotgun (WGS) entry which is preliminary data.</text>
</comment>
<feature type="domain" description="AMP-binding enzyme C-terminal" evidence="2">
    <location>
        <begin position="423"/>
        <end position="495"/>
    </location>
</feature>
<keyword evidence="3" id="KW-0436">Ligase</keyword>
<accession>A0A3M0I9I0</accession>
<reference evidence="3 4" key="1">
    <citation type="submission" date="2017-11" db="EMBL/GenBank/DDBJ databases">
        <title>Draft genome of actinobacteria isolated from guarana (Paullinia cupana (Mart.) Ducke.</title>
        <authorList>
            <person name="Siqueira K.A."/>
            <person name="Liotti R.G."/>
            <person name="Mendes T.A.O."/>
            <person name="Soares M.A."/>
        </authorList>
    </citation>
    <scope>NUCLEOTIDE SEQUENCE [LARGE SCALE GENOMIC DNA]</scope>
    <source>
        <strain evidence="3 4">193</strain>
    </source>
</reference>
<dbReference type="Pfam" id="PF13193">
    <property type="entry name" value="AMP-binding_C"/>
    <property type="match status" value="1"/>
</dbReference>
<dbReference type="Gene3D" id="3.40.50.12780">
    <property type="entry name" value="N-terminal domain of ligase-like"/>
    <property type="match status" value="1"/>
</dbReference>
<dbReference type="GO" id="GO:0005737">
    <property type="term" value="C:cytoplasm"/>
    <property type="evidence" value="ECO:0007669"/>
    <property type="project" value="TreeGrafter"/>
</dbReference>
<dbReference type="GO" id="GO:0043041">
    <property type="term" value="P:amino acid activation for nonribosomal peptide biosynthetic process"/>
    <property type="evidence" value="ECO:0007669"/>
    <property type="project" value="TreeGrafter"/>
</dbReference>
<dbReference type="Pfam" id="PF00501">
    <property type="entry name" value="AMP-binding"/>
    <property type="match status" value="1"/>
</dbReference>
<dbReference type="GO" id="GO:0016874">
    <property type="term" value="F:ligase activity"/>
    <property type="evidence" value="ECO:0007669"/>
    <property type="project" value="UniProtKB-KW"/>
</dbReference>
<evidence type="ECO:0000313" key="4">
    <source>
        <dbReference type="Proteomes" id="UP000270471"/>
    </source>
</evidence>
<dbReference type="InterPro" id="IPR000873">
    <property type="entry name" value="AMP-dep_synth/lig_dom"/>
</dbReference>
<feature type="domain" description="AMP-dependent synthetase/ligase" evidence="1">
    <location>
        <begin position="11"/>
        <end position="356"/>
    </location>
</feature>